<name>A0A9N9KEA0_9GLOM</name>
<comment type="caution">
    <text evidence="2">The sequence shown here is derived from an EMBL/GenBank/DDBJ whole genome shotgun (WGS) entry which is preliminary data.</text>
</comment>
<dbReference type="Proteomes" id="UP000789759">
    <property type="component" value="Unassembled WGS sequence"/>
</dbReference>
<evidence type="ECO:0000313" key="2">
    <source>
        <dbReference type="EMBL" id="CAG8824632.1"/>
    </source>
</evidence>
<feature type="non-terminal residue" evidence="2">
    <location>
        <position position="1"/>
    </location>
</feature>
<evidence type="ECO:0000256" key="1">
    <source>
        <dbReference type="SAM" id="MobiDB-lite"/>
    </source>
</evidence>
<protein>
    <submittedName>
        <fullName evidence="2">3520_t:CDS:1</fullName>
    </submittedName>
</protein>
<feature type="non-terminal residue" evidence="2">
    <location>
        <position position="47"/>
    </location>
</feature>
<reference evidence="2" key="1">
    <citation type="submission" date="2021-06" db="EMBL/GenBank/DDBJ databases">
        <authorList>
            <person name="Kallberg Y."/>
            <person name="Tangrot J."/>
            <person name="Rosling A."/>
        </authorList>
    </citation>
    <scope>NUCLEOTIDE SEQUENCE</scope>
    <source>
        <strain evidence="2">FL966</strain>
    </source>
</reference>
<proteinExistence type="predicted"/>
<dbReference type="AlphaFoldDB" id="A0A9N9KEA0"/>
<dbReference type="EMBL" id="CAJVQA010054600">
    <property type="protein sequence ID" value="CAG8824632.1"/>
    <property type="molecule type" value="Genomic_DNA"/>
</dbReference>
<sequence length="47" mass="5492">QHQTPLETNDTPSWIIHLDQENILEPRNSNDEEPDSDHKLNIDLTDL</sequence>
<gene>
    <name evidence="2" type="ORF">CPELLU_LOCUS20017</name>
</gene>
<accession>A0A9N9KEA0</accession>
<keyword evidence="3" id="KW-1185">Reference proteome</keyword>
<evidence type="ECO:0000313" key="3">
    <source>
        <dbReference type="Proteomes" id="UP000789759"/>
    </source>
</evidence>
<feature type="region of interest" description="Disordered" evidence="1">
    <location>
        <begin position="25"/>
        <end position="47"/>
    </location>
</feature>
<organism evidence="2 3">
    <name type="scientific">Cetraspora pellucida</name>
    <dbReference type="NCBI Taxonomy" id="1433469"/>
    <lineage>
        <taxon>Eukaryota</taxon>
        <taxon>Fungi</taxon>
        <taxon>Fungi incertae sedis</taxon>
        <taxon>Mucoromycota</taxon>
        <taxon>Glomeromycotina</taxon>
        <taxon>Glomeromycetes</taxon>
        <taxon>Diversisporales</taxon>
        <taxon>Gigasporaceae</taxon>
        <taxon>Cetraspora</taxon>
    </lineage>
</organism>